<dbReference type="Gene3D" id="1.25.40.10">
    <property type="entry name" value="Tetratricopeptide repeat domain"/>
    <property type="match status" value="1"/>
</dbReference>
<feature type="signal peptide" evidence="1">
    <location>
        <begin position="1"/>
        <end position="18"/>
    </location>
</feature>
<keyword evidence="1" id="KW-0732">Signal</keyword>
<dbReference type="RefSeq" id="WP_134176416.1">
    <property type="nucleotide sequence ID" value="NZ_SOCQ01000009.1"/>
</dbReference>
<gene>
    <name evidence="2" type="ORF">EDF87_1093</name>
</gene>
<evidence type="ECO:0000313" key="3">
    <source>
        <dbReference type="Proteomes" id="UP000295804"/>
    </source>
</evidence>
<dbReference type="EMBL" id="SOCQ01000009">
    <property type="protein sequence ID" value="TDV45118.1"/>
    <property type="molecule type" value="Genomic_DNA"/>
</dbReference>
<protein>
    <submittedName>
        <fullName evidence="2">Uncharacterized protein</fullName>
    </submittedName>
</protein>
<comment type="caution">
    <text evidence="2">The sequence shown here is derived from an EMBL/GenBank/DDBJ whole genome shotgun (WGS) entry which is preliminary data.</text>
</comment>
<sequence length="295" mass="32779">MKKIIFSLLLGYCSLSFAEVKQYVLNPVFSTAGKAEFVMYAGDQGQTLKGSLIAQNGKHFDLPDACEPEGGDAELKDAFTVKGKKTYFLFTCAWSVKHSGIGLNGTQYETYVYTSNDLASIEKVKVLSQNLSAYEGSLEGGGNSYAWYAQRKLSAEKIMELESGKTTDSLTLAHDIVLARLKDMDYDAVKSYLSHERLEQLKSDYPIGISTVVAYNDFGYALAQAGEYEKAYQLLTEIEKSFPDRVVLKLNIADVLWETNRAQSTVYYKAYVDLMQKSGKAKLIPAKALERSANK</sequence>
<organism evidence="2 3">
    <name type="scientific">Pseudomonas helmanticensis</name>
    <dbReference type="NCBI Taxonomy" id="1471381"/>
    <lineage>
        <taxon>Bacteria</taxon>
        <taxon>Pseudomonadati</taxon>
        <taxon>Pseudomonadota</taxon>
        <taxon>Gammaproteobacteria</taxon>
        <taxon>Pseudomonadales</taxon>
        <taxon>Pseudomonadaceae</taxon>
        <taxon>Pseudomonas</taxon>
    </lineage>
</organism>
<proteinExistence type="predicted"/>
<evidence type="ECO:0000256" key="1">
    <source>
        <dbReference type="SAM" id="SignalP"/>
    </source>
</evidence>
<dbReference type="InterPro" id="IPR011990">
    <property type="entry name" value="TPR-like_helical_dom_sf"/>
</dbReference>
<dbReference type="Proteomes" id="UP000295804">
    <property type="component" value="Unassembled WGS sequence"/>
</dbReference>
<dbReference type="SUPFAM" id="SSF48452">
    <property type="entry name" value="TPR-like"/>
    <property type="match status" value="1"/>
</dbReference>
<dbReference type="AlphaFoldDB" id="A0A4R7V6J8"/>
<name>A0A4R7V6J8_9PSED</name>
<evidence type="ECO:0000313" key="2">
    <source>
        <dbReference type="EMBL" id="TDV45118.1"/>
    </source>
</evidence>
<feature type="chain" id="PRO_5020423835" evidence="1">
    <location>
        <begin position="19"/>
        <end position="295"/>
    </location>
</feature>
<accession>A0A4R7V6J8</accession>
<reference evidence="2 3" key="1">
    <citation type="submission" date="2019-03" db="EMBL/GenBank/DDBJ databases">
        <title>Genomic analyses of the natural microbiome of Caenorhabditis elegans.</title>
        <authorList>
            <person name="Samuel B."/>
        </authorList>
    </citation>
    <scope>NUCLEOTIDE SEQUENCE [LARGE SCALE GENOMIC DNA]</scope>
    <source>
        <strain evidence="2 3">BIGb0525</strain>
    </source>
</reference>